<evidence type="ECO:0000256" key="8">
    <source>
        <dbReference type="ARBA" id="ARBA00022840"/>
    </source>
</evidence>
<comment type="pathway">
    <text evidence="2">Aminoacyl-tRNA biosynthesis; selenocysteinyl-tRNA(Sec) biosynthesis; L-seryl-tRNA(Sec) from L-serine and tRNA(Sec): step 1/1.</text>
</comment>
<evidence type="ECO:0000313" key="18">
    <source>
        <dbReference type="EMBL" id="PIR48099.1"/>
    </source>
</evidence>
<dbReference type="InterPro" id="IPR045864">
    <property type="entry name" value="aa-tRNA-synth_II/BPL/LPL"/>
</dbReference>
<dbReference type="NCBIfam" id="TIGR00414">
    <property type="entry name" value="serS"/>
    <property type="match status" value="1"/>
</dbReference>
<feature type="site" description="Important for serine binding" evidence="15">
    <location>
        <position position="379"/>
    </location>
</feature>
<feature type="domain" description="Aminoacyl-transfer RNA synthetases class-II family profile" evidence="17">
    <location>
        <begin position="135"/>
        <end position="404"/>
    </location>
</feature>
<dbReference type="SUPFAM" id="SSF55681">
    <property type="entry name" value="Class II aaRS and biotin synthetases"/>
    <property type="match status" value="1"/>
</dbReference>
<comment type="similarity">
    <text evidence="3">Belongs to the class-II aminoacyl-tRNA synthetase family. Type-1 seryl-tRNA synthetase subfamily.</text>
</comment>
<evidence type="ECO:0000256" key="13">
    <source>
        <dbReference type="ARBA" id="ARBA00048823"/>
    </source>
</evidence>
<evidence type="ECO:0000256" key="14">
    <source>
        <dbReference type="NCBIfam" id="TIGR00414"/>
    </source>
</evidence>
<evidence type="ECO:0000259" key="17">
    <source>
        <dbReference type="PROSITE" id="PS50862"/>
    </source>
</evidence>
<comment type="caution">
    <text evidence="18">The sequence shown here is derived from an EMBL/GenBank/DDBJ whole genome shotgun (WGS) entry which is preliminary data.</text>
</comment>
<dbReference type="GO" id="GO:0006434">
    <property type="term" value="P:seryl-tRNA aminoacylation"/>
    <property type="evidence" value="ECO:0007669"/>
    <property type="project" value="UniProtKB-UniRule"/>
</dbReference>
<feature type="binding site" evidence="15">
    <location>
        <position position="281"/>
    </location>
    <ligand>
        <name>L-serine</name>
        <dbReference type="ChEBI" id="CHEBI:33384"/>
    </ligand>
</feature>
<keyword evidence="8 16" id="KW-0067">ATP-binding</keyword>
<accession>A0A2H0RNG9</accession>
<evidence type="ECO:0000256" key="15">
    <source>
        <dbReference type="PIRSR" id="PIRSR001529-1"/>
    </source>
</evidence>
<keyword evidence="7" id="KW-0547">Nucleotide-binding</keyword>
<keyword evidence="9" id="KW-0648">Protein biosynthesis</keyword>
<evidence type="ECO:0000256" key="7">
    <source>
        <dbReference type="ARBA" id="ARBA00022741"/>
    </source>
</evidence>
<evidence type="ECO:0000313" key="19">
    <source>
        <dbReference type="Proteomes" id="UP000230084"/>
    </source>
</evidence>
<comment type="catalytic activity">
    <reaction evidence="12">
        <text>tRNA(Sec) + L-serine + ATP = L-seryl-tRNA(Sec) + AMP + diphosphate + H(+)</text>
        <dbReference type="Rhea" id="RHEA:42580"/>
        <dbReference type="Rhea" id="RHEA-COMP:9742"/>
        <dbReference type="Rhea" id="RHEA-COMP:10128"/>
        <dbReference type="ChEBI" id="CHEBI:15378"/>
        <dbReference type="ChEBI" id="CHEBI:30616"/>
        <dbReference type="ChEBI" id="CHEBI:33019"/>
        <dbReference type="ChEBI" id="CHEBI:33384"/>
        <dbReference type="ChEBI" id="CHEBI:78442"/>
        <dbReference type="ChEBI" id="CHEBI:78533"/>
        <dbReference type="ChEBI" id="CHEBI:456215"/>
        <dbReference type="EC" id="6.1.1.11"/>
    </reaction>
</comment>
<evidence type="ECO:0000256" key="9">
    <source>
        <dbReference type="ARBA" id="ARBA00022917"/>
    </source>
</evidence>
<organism evidence="18 19">
    <name type="scientific">Candidatus Uhrbacteria bacterium CG10_big_fil_rev_8_21_14_0_10_50_16</name>
    <dbReference type="NCBI Taxonomy" id="1975039"/>
    <lineage>
        <taxon>Bacteria</taxon>
        <taxon>Candidatus Uhriibacteriota</taxon>
    </lineage>
</organism>
<evidence type="ECO:0000256" key="3">
    <source>
        <dbReference type="ARBA" id="ARBA00010728"/>
    </source>
</evidence>
<keyword evidence="10" id="KW-0030">Aminoacyl-tRNA synthetase</keyword>
<dbReference type="InterPro" id="IPR033729">
    <property type="entry name" value="SerRS_core"/>
</dbReference>
<dbReference type="InterPro" id="IPR002317">
    <property type="entry name" value="Ser-tRNA-ligase_type_1"/>
</dbReference>
<evidence type="ECO:0000256" key="10">
    <source>
        <dbReference type="ARBA" id="ARBA00023146"/>
    </source>
</evidence>
<gene>
    <name evidence="18" type="ORF">COV06_00845</name>
</gene>
<dbReference type="EC" id="6.1.1.11" evidence="4 14"/>
<dbReference type="InterPro" id="IPR015866">
    <property type="entry name" value="Ser-tRNA-synth_1_N"/>
</dbReference>
<dbReference type="InterPro" id="IPR010978">
    <property type="entry name" value="tRNA-bd_arm"/>
</dbReference>
<dbReference type="CDD" id="cd00770">
    <property type="entry name" value="SerRS_core"/>
    <property type="match status" value="1"/>
</dbReference>
<evidence type="ECO:0000256" key="11">
    <source>
        <dbReference type="ARBA" id="ARBA00039158"/>
    </source>
</evidence>
<evidence type="ECO:0000256" key="2">
    <source>
        <dbReference type="ARBA" id="ARBA00005045"/>
    </source>
</evidence>
<dbReference type="Proteomes" id="UP000230084">
    <property type="component" value="Unassembled WGS sequence"/>
</dbReference>
<protein>
    <recommendedName>
        <fullName evidence="11 14">Serine--tRNA ligase</fullName>
        <ecNumber evidence="4 14">6.1.1.11</ecNumber>
    </recommendedName>
</protein>
<proteinExistence type="inferred from homology"/>
<dbReference type="GO" id="GO:0005524">
    <property type="term" value="F:ATP binding"/>
    <property type="evidence" value="ECO:0007669"/>
    <property type="project" value="UniProtKB-KW"/>
</dbReference>
<dbReference type="PIRSF" id="PIRSF001529">
    <property type="entry name" value="Ser-tRNA-synth_IIa"/>
    <property type="match status" value="1"/>
</dbReference>
<feature type="binding site" evidence="16">
    <location>
        <begin position="274"/>
        <end position="277"/>
    </location>
    <ligand>
        <name>ATP</name>
        <dbReference type="ChEBI" id="CHEBI:30616"/>
    </ligand>
</feature>
<dbReference type="PANTHER" id="PTHR43697">
    <property type="entry name" value="SERYL-TRNA SYNTHETASE"/>
    <property type="match status" value="1"/>
</dbReference>
<evidence type="ECO:0000256" key="4">
    <source>
        <dbReference type="ARBA" id="ARBA00012840"/>
    </source>
</evidence>
<reference evidence="18 19" key="1">
    <citation type="submission" date="2017-09" db="EMBL/GenBank/DDBJ databases">
        <title>Depth-based differentiation of microbial function through sediment-hosted aquifers and enrichment of novel symbionts in the deep terrestrial subsurface.</title>
        <authorList>
            <person name="Probst A.J."/>
            <person name="Ladd B."/>
            <person name="Jarett J.K."/>
            <person name="Geller-Mcgrath D.E."/>
            <person name="Sieber C.M."/>
            <person name="Emerson J.B."/>
            <person name="Anantharaman K."/>
            <person name="Thomas B.C."/>
            <person name="Malmstrom R."/>
            <person name="Stieglmeier M."/>
            <person name="Klingl A."/>
            <person name="Woyke T."/>
            <person name="Ryan C.M."/>
            <person name="Banfield J.F."/>
        </authorList>
    </citation>
    <scope>NUCLEOTIDE SEQUENCE [LARGE SCALE GENOMIC DNA]</scope>
    <source>
        <strain evidence="18">CG10_big_fil_rev_8_21_14_0_10_50_16</strain>
    </source>
</reference>
<comment type="subcellular location">
    <subcellularLocation>
        <location evidence="1">Cytoplasm</location>
    </subcellularLocation>
</comment>
<dbReference type="SUPFAM" id="SSF46589">
    <property type="entry name" value="tRNA-binding arm"/>
    <property type="match status" value="1"/>
</dbReference>
<dbReference type="AlphaFoldDB" id="A0A2H0RNG9"/>
<dbReference type="PROSITE" id="PS50862">
    <property type="entry name" value="AA_TRNA_LIGASE_II"/>
    <property type="match status" value="1"/>
</dbReference>
<evidence type="ECO:0000256" key="16">
    <source>
        <dbReference type="PIRSR" id="PIRSR001529-2"/>
    </source>
</evidence>
<evidence type="ECO:0000256" key="5">
    <source>
        <dbReference type="ARBA" id="ARBA00022490"/>
    </source>
</evidence>
<dbReference type="Pfam" id="PF02403">
    <property type="entry name" value="Seryl_tRNA_N"/>
    <property type="match status" value="1"/>
</dbReference>
<evidence type="ECO:0000256" key="1">
    <source>
        <dbReference type="ARBA" id="ARBA00004496"/>
    </source>
</evidence>
<keyword evidence="6 18" id="KW-0436">Ligase</keyword>
<dbReference type="Gene3D" id="1.10.287.40">
    <property type="entry name" value="Serine-tRNA synthetase, tRNA binding domain"/>
    <property type="match status" value="1"/>
</dbReference>
<dbReference type="Gene3D" id="3.30.930.10">
    <property type="entry name" value="Bira Bifunctional Protein, Domain 2"/>
    <property type="match status" value="1"/>
</dbReference>
<dbReference type="PRINTS" id="PR00981">
    <property type="entry name" value="TRNASYNTHSER"/>
</dbReference>
<keyword evidence="5" id="KW-0963">Cytoplasm</keyword>
<dbReference type="PANTHER" id="PTHR43697:SF1">
    <property type="entry name" value="SERINE--TRNA LIGASE"/>
    <property type="match status" value="1"/>
</dbReference>
<feature type="binding site" evidence="15">
    <location>
        <position position="227"/>
    </location>
    <ligand>
        <name>L-serine</name>
        <dbReference type="ChEBI" id="CHEBI:33384"/>
    </ligand>
</feature>
<dbReference type="EMBL" id="PCYM01000001">
    <property type="protein sequence ID" value="PIR48099.1"/>
    <property type="molecule type" value="Genomic_DNA"/>
</dbReference>
<dbReference type="GO" id="GO:0004828">
    <property type="term" value="F:serine-tRNA ligase activity"/>
    <property type="evidence" value="ECO:0007669"/>
    <property type="project" value="UniProtKB-UniRule"/>
</dbReference>
<dbReference type="InterPro" id="IPR002314">
    <property type="entry name" value="aa-tRNA-synt_IIb"/>
</dbReference>
<feature type="binding site" evidence="16">
    <location>
        <begin position="258"/>
        <end position="260"/>
    </location>
    <ligand>
        <name>ATP</name>
        <dbReference type="ChEBI" id="CHEBI:30616"/>
    </ligand>
</feature>
<feature type="binding site" evidence="15">
    <location>
        <position position="377"/>
    </location>
    <ligand>
        <name>L-serine</name>
        <dbReference type="ChEBI" id="CHEBI:33384"/>
    </ligand>
</feature>
<dbReference type="Pfam" id="PF00587">
    <property type="entry name" value="tRNA-synt_2b"/>
    <property type="match status" value="1"/>
</dbReference>
<evidence type="ECO:0000256" key="12">
    <source>
        <dbReference type="ARBA" id="ARBA00047929"/>
    </source>
</evidence>
<dbReference type="GO" id="GO:0005737">
    <property type="term" value="C:cytoplasm"/>
    <property type="evidence" value="ECO:0007669"/>
    <property type="project" value="UniProtKB-SubCell"/>
</dbReference>
<feature type="binding site" evidence="15">
    <location>
        <position position="258"/>
    </location>
    <ligand>
        <name>L-serine</name>
        <dbReference type="ChEBI" id="CHEBI:33384"/>
    </ligand>
</feature>
<dbReference type="InterPro" id="IPR006195">
    <property type="entry name" value="aa-tRNA-synth_II"/>
</dbReference>
<comment type="catalytic activity">
    <reaction evidence="13">
        <text>tRNA(Ser) + L-serine + ATP = L-seryl-tRNA(Ser) + AMP + diphosphate + H(+)</text>
        <dbReference type="Rhea" id="RHEA:12292"/>
        <dbReference type="Rhea" id="RHEA-COMP:9669"/>
        <dbReference type="Rhea" id="RHEA-COMP:9703"/>
        <dbReference type="ChEBI" id="CHEBI:15378"/>
        <dbReference type="ChEBI" id="CHEBI:30616"/>
        <dbReference type="ChEBI" id="CHEBI:33019"/>
        <dbReference type="ChEBI" id="CHEBI:33384"/>
        <dbReference type="ChEBI" id="CHEBI:78442"/>
        <dbReference type="ChEBI" id="CHEBI:78533"/>
        <dbReference type="ChEBI" id="CHEBI:456215"/>
        <dbReference type="EC" id="6.1.1.11"/>
    </reaction>
</comment>
<sequence>MDLKFLQEHGDVVEANNARRGARIDISIAQGLISQRVEEMGRVEALRQEGNEIAARIPFAADQDKPTLIEKGKQIRTHVKEQEVQLKEIETALAQELKQYPNILRDDVPDGTDESANELVQTVSEPTTFTFTPKDHLELGEALGIIDVERAAKVSGARFVYLLGDGARMQFALLNYAMDTLVKEQFVPALTPHMIKTEMMDAMGYLSHGGEDEIYHLKNDDLVLIGTSEQSVGPMHSGEILAAEKLPMRYVGYSPCYRREAGSYGKDVRGILRVHQFDKIEMFSYADPENSDQEHEFLLSMQTRLMNGLGLPYRVMKLCAMDTGTPSARTYDIETWMPAQGAYRETHSTSNTTDFQTRRLQTRVKKDGKTQFVHALNGTAFAIGRILIAILENNQQEDGTIKIPEVLRPYMGGQEVITSRL</sequence>
<dbReference type="InterPro" id="IPR042103">
    <property type="entry name" value="SerRS_1_N_sf"/>
</dbReference>
<name>A0A2H0RNG9_9BACT</name>
<feature type="binding site" evidence="16">
    <location>
        <begin position="345"/>
        <end position="348"/>
    </location>
    <ligand>
        <name>ATP</name>
        <dbReference type="ChEBI" id="CHEBI:30616"/>
    </ligand>
</feature>
<evidence type="ECO:0000256" key="6">
    <source>
        <dbReference type="ARBA" id="ARBA00022598"/>
    </source>
</evidence>